<name>A0A6I4I3E7_9SPHI</name>
<dbReference type="AlphaFoldDB" id="A0A6I4I3E7"/>
<dbReference type="OrthoDB" id="790170at2"/>
<accession>A0A6I4I3E7</accession>
<dbReference type="RefSeq" id="WP_157539363.1">
    <property type="nucleotide sequence ID" value="NZ_WQLA01000001.1"/>
</dbReference>
<dbReference type="EMBL" id="WQLA01000001">
    <property type="protein sequence ID" value="MVN89561.1"/>
    <property type="molecule type" value="Genomic_DNA"/>
</dbReference>
<gene>
    <name evidence="1" type="ORF">GO816_00310</name>
</gene>
<evidence type="ECO:0008006" key="3">
    <source>
        <dbReference type="Google" id="ProtNLM"/>
    </source>
</evidence>
<keyword evidence="2" id="KW-1185">Reference proteome</keyword>
<evidence type="ECO:0000313" key="2">
    <source>
        <dbReference type="Proteomes" id="UP000434850"/>
    </source>
</evidence>
<sequence length="226" mass="26683">MNFLSHFYFDRNNANCYHVLGTVLPDLLKNADKSAMLHPQKHSYPNAPTRYLYDGWMKHLEVDRHFHNSDFFKHHSHQLKLHLRPAITGSPVKPFFLGHIALELILDNLLLTTQQISASNFYDHLQNCDDNVIREFLVISGFKNPEVFIQFFQRFKTDRYLHTYAQTEKVAYALKRICMRIWNNPFLPEQEEAINQVIINYRELLLPEFLSVFDEIDTLIKDSGSQ</sequence>
<reference evidence="1 2" key="1">
    <citation type="submission" date="2019-12" db="EMBL/GenBank/DDBJ databases">
        <title>Mucilaginibacter sp. HME9299 genome sequencing and assembly.</title>
        <authorList>
            <person name="Kang H."/>
            <person name="Kim H."/>
            <person name="Joh K."/>
        </authorList>
    </citation>
    <scope>NUCLEOTIDE SEQUENCE [LARGE SCALE GENOMIC DNA]</scope>
    <source>
        <strain evidence="1 2">HME9299</strain>
    </source>
</reference>
<evidence type="ECO:0000313" key="1">
    <source>
        <dbReference type="EMBL" id="MVN89561.1"/>
    </source>
</evidence>
<organism evidence="1 2">
    <name type="scientific">Mucilaginibacter aquatilis</name>
    <dbReference type="NCBI Taxonomy" id="1517760"/>
    <lineage>
        <taxon>Bacteria</taxon>
        <taxon>Pseudomonadati</taxon>
        <taxon>Bacteroidota</taxon>
        <taxon>Sphingobacteriia</taxon>
        <taxon>Sphingobacteriales</taxon>
        <taxon>Sphingobacteriaceae</taxon>
        <taxon>Mucilaginibacter</taxon>
    </lineage>
</organism>
<comment type="caution">
    <text evidence="1">The sequence shown here is derived from an EMBL/GenBank/DDBJ whole genome shotgun (WGS) entry which is preliminary data.</text>
</comment>
<proteinExistence type="predicted"/>
<dbReference type="Proteomes" id="UP000434850">
    <property type="component" value="Unassembled WGS sequence"/>
</dbReference>
<protein>
    <recommendedName>
        <fullName evidence="3">DUF479 domain-containing protein</fullName>
    </recommendedName>
</protein>